<evidence type="ECO:0000313" key="1">
    <source>
        <dbReference type="EMBL" id="AYD40679.1"/>
    </source>
</evidence>
<protein>
    <submittedName>
        <fullName evidence="1">Flagellar biosynthesis protein</fullName>
    </submittedName>
</protein>
<keyword evidence="1" id="KW-0969">Cilium</keyword>
<accession>A0A386H4N1</accession>
<gene>
    <name evidence="1" type="ORF">D4Z93_09100</name>
</gene>
<dbReference type="RefSeq" id="WP_119972809.1">
    <property type="nucleotide sequence ID" value="NZ_CP032416.1"/>
</dbReference>
<evidence type="ECO:0000313" key="2">
    <source>
        <dbReference type="Proteomes" id="UP000266301"/>
    </source>
</evidence>
<keyword evidence="1" id="KW-0282">Flagellum</keyword>
<proteinExistence type="predicted"/>
<organism evidence="1 2">
    <name type="scientific">Clostridium fermenticellae</name>
    <dbReference type="NCBI Taxonomy" id="2068654"/>
    <lineage>
        <taxon>Bacteria</taxon>
        <taxon>Bacillati</taxon>
        <taxon>Bacillota</taxon>
        <taxon>Clostridia</taxon>
        <taxon>Eubacteriales</taxon>
        <taxon>Clostridiaceae</taxon>
        <taxon>Clostridium</taxon>
    </lineage>
</organism>
<reference evidence="1 2" key="1">
    <citation type="journal article" date="2019" name="Int. J. Syst. Evol. Microbiol.">
        <title>Clostridium fermenticellae sp. nov., isolated from the mud in a fermentation cellar for the production of the Chinese liquor, baijiu.</title>
        <authorList>
            <person name="Xu P.X."/>
            <person name="Chai L.J."/>
            <person name="Qiu T."/>
            <person name="Zhang X.J."/>
            <person name="Lu Z.M."/>
            <person name="Xiao C."/>
            <person name="Wang S.T."/>
            <person name="Shen C.H."/>
            <person name="Shi J.S."/>
            <person name="Xu Z.H."/>
        </authorList>
    </citation>
    <scope>NUCLEOTIDE SEQUENCE [LARGE SCALE GENOMIC DNA]</scope>
    <source>
        <strain evidence="1 2">JN500901</strain>
    </source>
</reference>
<dbReference type="AlphaFoldDB" id="A0A386H4N1"/>
<dbReference type="EMBL" id="CP032416">
    <property type="protein sequence ID" value="AYD40679.1"/>
    <property type="molecule type" value="Genomic_DNA"/>
</dbReference>
<dbReference type="Proteomes" id="UP000266301">
    <property type="component" value="Chromosome"/>
</dbReference>
<dbReference type="InterPro" id="IPR013367">
    <property type="entry name" value="Flagellar_put"/>
</dbReference>
<dbReference type="Pfam" id="PF12611">
    <property type="entry name" value="Flagellar_put"/>
    <property type="match status" value="1"/>
</dbReference>
<keyword evidence="1" id="KW-0966">Cell projection</keyword>
<dbReference type="NCBIfam" id="TIGR02530">
    <property type="entry name" value="flg_new"/>
    <property type="match status" value="1"/>
</dbReference>
<dbReference type="KEGG" id="cfer:D4Z93_09100"/>
<sequence>MGYRVIDGKVHITWNFEPYNKEINTQTKESKRTSFDEILNKKVREKDGFVISNHAALRLRERNINFNESDMKSINEGINKAEAKGCKQALILYKDTALVTSIKNRTIITAVNSKDNGENVFTNIDSAVIL</sequence>
<name>A0A386H4N1_9CLOT</name>
<keyword evidence="2" id="KW-1185">Reference proteome</keyword>
<dbReference type="OrthoDB" id="165650at2"/>